<feature type="coiled-coil region" evidence="8">
    <location>
        <begin position="172"/>
        <end position="223"/>
    </location>
</feature>
<dbReference type="SUPFAM" id="SSF56954">
    <property type="entry name" value="Outer membrane efflux proteins (OEP)"/>
    <property type="match status" value="1"/>
</dbReference>
<dbReference type="Gene3D" id="1.20.1600.10">
    <property type="entry name" value="Outer membrane efflux proteins (OEP)"/>
    <property type="match status" value="1"/>
</dbReference>
<evidence type="ECO:0000313" key="10">
    <source>
        <dbReference type="EMBL" id="AXY77871.1"/>
    </source>
</evidence>
<reference evidence="10 11" key="1">
    <citation type="submission" date="2018-09" db="EMBL/GenBank/DDBJ databases">
        <title>Genome sequencing of strain 6GH32-13.</title>
        <authorList>
            <person name="Weon H.-Y."/>
            <person name="Heo J."/>
            <person name="Kwon S.-W."/>
        </authorList>
    </citation>
    <scope>NUCLEOTIDE SEQUENCE [LARGE SCALE GENOMIC DNA]</scope>
    <source>
        <strain evidence="10 11">5GH32-13</strain>
    </source>
</reference>
<keyword evidence="8" id="KW-0175">Coiled coil</keyword>
<dbReference type="InterPro" id="IPR003423">
    <property type="entry name" value="OMP_efflux"/>
</dbReference>
<keyword evidence="11" id="KW-1185">Reference proteome</keyword>
<dbReference type="RefSeq" id="WP_119053744.1">
    <property type="nucleotide sequence ID" value="NZ_CP032157.1"/>
</dbReference>
<comment type="subcellular location">
    <subcellularLocation>
        <location evidence="1">Cell outer membrane</location>
    </subcellularLocation>
</comment>
<keyword evidence="3" id="KW-0813">Transport</keyword>
<dbReference type="KEGG" id="pseg:D3H65_29480"/>
<dbReference type="OrthoDB" id="367883at2"/>
<dbReference type="Proteomes" id="UP000263900">
    <property type="component" value="Chromosome"/>
</dbReference>
<organism evidence="10 11">
    <name type="scientific">Paraflavitalea soli</name>
    <dbReference type="NCBI Taxonomy" id="2315862"/>
    <lineage>
        <taxon>Bacteria</taxon>
        <taxon>Pseudomonadati</taxon>
        <taxon>Bacteroidota</taxon>
        <taxon>Chitinophagia</taxon>
        <taxon>Chitinophagales</taxon>
        <taxon>Chitinophagaceae</taxon>
        <taxon>Paraflavitalea</taxon>
    </lineage>
</organism>
<evidence type="ECO:0000256" key="8">
    <source>
        <dbReference type="SAM" id="Coils"/>
    </source>
</evidence>
<accession>A0A3B7N7D8</accession>
<dbReference type="GO" id="GO:0015562">
    <property type="term" value="F:efflux transmembrane transporter activity"/>
    <property type="evidence" value="ECO:0007669"/>
    <property type="project" value="InterPro"/>
</dbReference>
<dbReference type="Pfam" id="PF02321">
    <property type="entry name" value="OEP"/>
    <property type="match status" value="2"/>
</dbReference>
<sequence length="450" mass="51494">MSNQYRERLSEKKKILKACLLALAMPLLLPAQQQSSDSVLQQATLENVIQYAIRRQPLIQQSLIDEETTETTIKSKLADWFPQLNFNYLFQHNFEVQTAVIGGEARKLGVNNTSALQFGLTQNLFNRDALLASRSARDVRNLAKQNTSSTKIDVAVNVAKAFYDVLATEQQIKVSHEDITRLERSLKDATAQYTAGVADKTDYKRATIALNNARALLKTHEELVIAKREYLKSLMGYPTSQPIDIIYDSLQMEREITLDTTQTADYKGRIEFRLLETQRKLQQANVRYNKWSYLPNVYASGAYNFNFQNDKFSKLYNTNYPNSYAALTLSMPIFQGGKRKYNIQQAEWELKSLDWQEISLKNSVNSQYAQALAVYKSSLATYLALKENMDLAREVYDVINLQYRSGVKTYLEVINAESDLRTARINYYNALYVLLSGKIDVLKALGQINY</sequence>
<feature type="signal peptide" evidence="9">
    <location>
        <begin position="1"/>
        <end position="33"/>
    </location>
</feature>
<evidence type="ECO:0000256" key="4">
    <source>
        <dbReference type="ARBA" id="ARBA00022452"/>
    </source>
</evidence>
<dbReference type="GO" id="GO:0015288">
    <property type="term" value="F:porin activity"/>
    <property type="evidence" value="ECO:0007669"/>
    <property type="project" value="TreeGrafter"/>
</dbReference>
<evidence type="ECO:0000256" key="5">
    <source>
        <dbReference type="ARBA" id="ARBA00022692"/>
    </source>
</evidence>
<dbReference type="PANTHER" id="PTHR30026">
    <property type="entry name" value="OUTER MEMBRANE PROTEIN TOLC"/>
    <property type="match status" value="1"/>
</dbReference>
<proteinExistence type="inferred from homology"/>
<dbReference type="AlphaFoldDB" id="A0A3B7N7D8"/>
<evidence type="ECO:0000256" key="9">
    <source>
        <dbReference type="SAM" id="SignalP"/>
    </source>
</evidence>
<dbReference type="GO" id="GO:0009279">
    <property type="term" value="C:cell outer membrane"/>
    <property type="evidence" value="ECO:0007669"/>
    <property type="project" value="UniProtKB-SubCell"/>
</dbReference>
<keyword evidence="5" id="KW-0812">Transmembrane</keyword>
<evidence type="ECO:0000256" key="3">
    <source>
        <dbReference type="ARBA" id="ARBA00022448"/>
    </source>
</evidence>
<dbReference type="GO" id="GO:1990281">
    <property type="term" value="C:efflux pump complex"/>
    <property type="evidence" value="ECO:0007669"/>
    <property type="project" value="TreeGrafter"/>
</dbReference>
<keyword evidence="9" id="KW-0732">Signal</keyword>
<evidence type="ECO:0000256" key="2">
    <source>
        <dbReference type="ARBA" id="ARBA00007613"/>
    </source>
</evidence>
<evidence type="ECO:0000313" key="11">
    <source>
        <dbReference type="Proteomes" id="UP000263900"/>
    </source>
</evidence>
<evidence type="ECO:0000256" key="1">
    <source>
        <dbReference type="ARBA" id="ARBA00004442"/>
    </source>
</evidence>
<dbReference type="InterPro" id="IPR051906">
    <property type="entry name" value="TolC-like"/>
</dbReference>
<keyword evidence="7" id="KW-0998">Cell outer membrane</keyword>
<evidence type="ECO:0000256" key="6">
    <source>
        <dbReference type="ARBA" id="ARBA00023136"/>
    </source>
</evidence>
<evidence type="ECO:0000256" key="7">
    <source>
        <dbReference type="ARBA" id="ARBA00023237"/>
    </source>
</evidence>
<keyword evidence="6" id="KW-0472">Membrane</keyword>
<gene>
    <name evidence="10" type="ORF">D3H65_29480</name>
</gene>
<feature type="chain" id="PRO_5017562600" evidence="9">
    <location>
        <begin position="34"/>
        <end position="450"/>
    </location>
</feature>
<dbReference type="EMBL" id="CP032157">
    <property type="protein sequence ID" value="AXY77871.1"/>
    <property type="molecule type" value="Genomic_DNA"/>
</dbReference>
<protein>
    <submittedName>
        <fullName evidence="10">TolC family protein</fullName>
    </submittedName>
</protein>
<name>A0A3B7N7D8_9BACT</name>
<dbReference type="PANTHER" id="PTHR30026:SF20">
    <property type="entry name" value="OUTER MEMBRANE PROTEIN TOLC"/>
    <property type="match status" value="1"/>
</dbReference>
<comment type="similarity">
    <text evidence="2">Belongs to the outer membrane factor (OMF) (TC 1.B.17) family.</text>
</comment>
<keyword evidence="4" id="KW-1134">Transmembrane beta strand</keyword>